<dbReference type="OrthoDB" id="419598at2759"/>
<accession>A0A9N9UET0</accession>
<keyword evidence="2" id="KW-1185">Reference proteome</keyword>
<dbReference type="Proteomes" id="UP000754883">
    <property type="component" value="Unassembled WGS sequence"/>
</dbReference>
<gene>
    <name evidence="1" type="ORF">CBYS24578_00014319</name>
</gene>
<dbReference type="AlphaFoldDB" id="A0A9N9UET0"/>
<evidence type="ECO:0000313" key="2">
    <source>
        <dbReference type="Proteomes" id="UP000754883"/>
    </source>
</evidence>
<sequence>MAEAEMKASRRYVIENHRPVRKINYEKGATKSGLLPRHPEKISAERFEKLESFVKATSYYDIPAIEKACAGVDNGAPYPQLDGQLILLRAAERAG</sequence>
<proteinExistence type="predicted"/>
<dbReference type="EMBL" id="CABFNO020001454">
    <property type="protein sequence ID" value="CAG9988929.1"/>
    <property type="molecule type" value="Genomic_DNA"/>
</dbReference>
<name>A0A9N9UET0_9HYPO</name>
<organism evidence="1 2">
    <name type="scientific">Clonostachys byssicola</name>
    <dbReference type="NCBI Taxonomy" id="160290"/>
    <lineage>
        <taxon>Eukaryota</taxon>
        <taxon>Fungi</taxon>
        <taxon>Dikarya</taxon>
        <taxon>Ascomycota</taxon>
        <taxon>Pezizomycotina</taxon>
        <taxon>Sordariomycetes</taxon>
        <taxon>Hypocreomycetidae</taxon>
        <taxon>Hypocreales</taxon>
        <taxon>Bionectriaceae</taxon>
        <taxon>Clonostachys</taxon>
    </lineage>
</organism>
<evidence type="ECO:0000313" key="1">
    <source>
        <dbReference type="EMBL" id="CAG9988929.1"/>
    </source>
</evidence>
<protein>
    <submittedName>
        <fullName evidence="1">Uncharacterized protein</fullName>
    </submittedName>
</protein>
<reference evidence="1" key="1">
    <citation type="submission" date="2021-10" db="EMBL/GenBank/DDBJ databases">
        <authorList>
            <person name="Piombo E."/>
        </authorList>
    </citation>
    <scope>NUCLEOTIDE SEQUENCE</scope>
</reference>
<comment type="caution">
    <text evidence="1">The sequence shown here is derived from an EMBL/GenBank/DDBJ whole genome shotgun (WGS) entry which is preliminary data.</text>
</comment>